<accession>A0A4C2E4L0</accession>
<reference evidence="4 5" key="1">
    <citation type="submission" date="2019-01" db="EMBL/GenBank/DDBJ databases">
        <title>Draft Genome Sequencing of Zygosaccharomyces mellis Ca-7.</title>
        <authorList>
            <person name="Shiwa Y."/>
            <person name="Kanesaki Y."/>
            <person name="Ishige T."/>
            <person name="Mura K."/>
            <person name="Hori T."/>
            <person name="Tamura T."/>
        </authorList>
    </citation>
    <scope>NUCLEOTIDE SEQUENCE [LARGE SCALE GENOMIC DNA]</scope>
    <source>
        <strain evidence="4 5">Ca-7</strain>
    </source>
</reference>
<dbReference type="PANTHER" id="PTHR24322">
    <property type="entry name" value="PKSB"/>
    <property type="match status" value="1"/>
</dbReference>
<keyword evidence="3" id="KW-1133">Transmembrane helix</keyword>
<evidence type="ECO:0000313" key="5">
    <source>
        <dbReference type="Proteomes" id="UP000301737"/>
    </source>
</evidence>
<dbReference type="AlphaFoldDB" id="A0A4C2E4L0"/>
<keyword evidence="3" id="KW-0472">Membrane</keyword>
<name>A0A4C2E4L0_9SACH</name>
<keyword evidence="5" id="KW-1185">Reference proteome</keyword>
<organism evidence="4 5">
    <name type="scientific">Zygosaccharomyces mellis</name>
    <dbReference type="NCBI Taxonomy" id="42258"/>
    <lineage>
        <taxon>Eukaryota</taxon>
        <taxon>Fungi</taxon>
        <taxon>Dikarya</taxon>
        <taxon>Ascomycota</taxon>
        <taxon>Saccharomycotina</taxon>
        <taxon>Saccharomycetes</taxon>
        <taxon>Saccharomycetales</taxon>
        <taxon>Saccharomycetaceae</taxon>
        <taxon>Zygosaccharomyces</taxon>
    </lineage>
</organism>
<dbReference type="SUPFAM" id="SSF51735">
    <property type="entry name" value="NAD(P)-binding Rossmann-fold domains"/>
    <property type="match status" value="1"/>
</dbReference>
<evidence type="ECO:0000256" key="1">
    <source>
        <dbReference type="ARBA" id="ARBA00022857"/>
    </source>
</evidence>
<dbReference type="GO" id="GO:0016616">
    <property type="term" value="F:oxidoreductase activity, acting on the CH-OH group of donors, NAD or NADP as acceptor"/>
    <property type="evidence" value="ECO:0007669"/>
    <property type="project" value="TreeGrafter"/>
</dbReference>
<dbReference type="PROSITE" id="PS00061">
    <property type="entry name" value="ADH_SHORT"/>
    <property type="match status" value="1"/>
</dbReference>
<dbReference type="PRINTS" id="PR00081">
    <property type="entry name" value="GDHRDH"/>
</dbReference>
<evidence type="ECO:0000313" key="4">
    <source>
        <dbReference type="EMBL" id="GCE98673.1"/>
    </source>
</evidence>
<sequence length="322" mass="36113">MNIDDIVSWIVFPLLQYPVLVYIVFWTPSVKITLLLILYSVLLKVCISLCSKYKCQGSLPWKSLAEIESAIVLVTGGSHGLGRSIIMELLNRYKNIKVINLDLQQSPRTDIRIMDIQCDLKDTVALSYCINQIKIRYGSRLSLIVNNAGIRAPYQYLKDSNELIIQDVFAVNVFAPIKIIRELVPLQHQCYVINIASTLGILAPVKVSTYAASKAALIAFHNSFSLELEMLGVSQTRSLLVLSGQLDTRMFGGFEPPLKFFAPVVNKQKLACNLIDCCERGQSGEICVPLYSNFAHVLMALPLFPRNLLRKLSKMDDCLPQE</sequence>
<dbReference type="InterPro" id="IPR036291">
    <property type="entry name" value="NAD(P)-bd_dom_sf"/>
</dbReference>
<protein>
    <submittedName>
        <fullName evidence="4">Uncharacterized protein</fullName>
    </submittedName>
</protein>
<dbReference type="PANTHER" id="PTHR24322:SF743">
    <property type="entry name" value="AER111WP"/>
    <property type="match status" value="1"/>
</dbReference>
<comment type="similarity">
    <text evidence="2">Belongs to the short-chain dehydrogenases/reductases (SDR) family.</text>
</comment>
<dbReference type="Pfam" id="PF00106">
    <property type="entry name" value="adh_short"/>
    <property type="match status" value="1"/>
</dbReference>
<dbReference type="EMBL" id="BIMX01000006">
    <property type="protein sequence ID" value="GCE98673.1"/>
    <property type="molecule type" value="Genomic_DNA"/>
</dbReference>
<dbReference type="InterPro" id="IPR002347">
    <property type="entry name" value="SDR_fam"/>
</dbReference>
<evidence type="ECO:0000256" key="3">
    <source>
        <dbReference type="SAM" id="Phobius"/>
    </source>
</evidence>
<keyword evidence="3" id="KW-0812">Transmembrane</keyword>
<dbReference type="PRINTS" id="PR00080">
    <property type="entry name" value="SDRFAMILY"/>
</dbReference>
<dbReference type="OrthoDB" id="5840532at2759"/>
<feature type="transmembrane region" description="Helical" evidence="3">
    <location>
        <begin position="6"/>
        <end position="25"/>
    </location>
</feature>
<dbReference type="Proteomes" id="UP000301737">
    <property type="component" value="Unassembled WGS sequence"/>
</dbReference>
<evidence type="ECO:0000256" key="2">
    <source>
        <dbReference type="RuleBase" id="RU000363"/>
    </source>
</evidence>
<dbReference type="InterPro" id="IPR020904">
    <property type="entry name" value="Sc_DH/Rdtase_CS"/>
</dbReference>
<dbReference type="Gene3D" id="3.40.50.720">
    <property type="entry name" value="NAD(P)-binding Rossmann-like Domain"/>
    <property type="match status" value="1"/>
</dbReference>
<proteinExistence type="inferred from homology"/>
<comment type="caution">
    <text evidence="4">The sequence shown here is derived from an EMBL/GenBank/DDBJ whole genome shotgun (WGS) entry which is preliminary data.</text>
</comment>
<keyword evidence="1" id="KW-0521">NADP</keyword>
<gene>
    <name evidence="4" type="ORF">ZYGM_002413</name>
</gene>